<keyword evidence="3" id="KW-0325">Glycoprotein</keyword>
<proteinExistence type="predicted"/>
<feature type="non-terminal residue" evidence="4">
    <location>
        <position position="272"/>
    </location>
</feature>
<reference evidence="4" key="1">
    <citation type="submission" date="2020-02" db="EMBL/GenBank/DDBJ databases">
        <authorList>
            <person name="Meier V. D."/>
        </authorList>
    </citation>
    <scope>NUCLEOTIDE SEQUENCE</scope>
    <source>
        <strain evidence="4">AVDCRST_MAG79</strain>
    </source>
</reference>
<evidence type="ECO:0000256" key="3">
    <source>
        <dbReference type="ARBA" id="ARBA00023180"/>
    </source>
</evidence>
<evidence type="ECO:0000313" key="4">
    <source>
        <dbReference type="EMBL" id="CAA9530660.1"/>
    </source>
</evidence>
<dbReference type="SUPFAM" id="SSF55486">
    <property type="entry name" value="Metalloproteases ('zincins'), catalytic domain"/>
    <property type="match status" value="1"/>
</dbReference>
<dbReference type="GO" id="GO:0016020">
    <property type="term" value="C:membrane"/>
    <property type="evidence" value="ECO:0007669"/>
    <property type="project" value="InterPro"/>
</dbReference>
<dbReference type="GO" id="GO:0006508">
    <property type="term" value="P:proteolysis"/>
    <property type="evidence" value="ECO:0007669"/>
    <property type="project" value="InterPro"/>
</dbReference>
<keyword evidence="2" id="KW-1015">Disulfide bond</keyword>
<dbReference type="AlphaFoldDB" id="A0A6J4TUA1"/>
<evidence type="ECO:0000256" key="2">
    <source>
        <dbReference type="ARBA" id="ARBA00023157"/>
    </source>
</evidence>
<dbReference type="GO" id="GO:0008241">
    <property type="term" value="F:peptidyl-dipeptidase activity"/>
    <property type="evidence" value="ECO:0007669"/>
    <property type="project" value="InterPro"/>
</dbReference>
<dbReference type="EMBL" id="CADCWC010000160">
    <property type="protein sequence ID" value="CAA9530660.1"/>
    <property type="molecule type" value="Genomic_DNA"/>
</dbReference>
<gene>
    <name evidence="4" type="ORF">AVDCRST_MAG79-886</name>
</gene>
<dbReference type="Gene3D" id="1.10.1370.10">
    <property type="entry name" value="Neurolysin, domain 3"/>
    <property type="match status" value="1"/>
</dbReference>
<dbReference type="Pfam" id="PF01401">
    <property type="entry name" value="Peptidase_M2"/>
    <property type="match status" value="1"/>
</dbReference>
<name>A0A6J4TUA1_9ACTN</name>
<protein>
    <submittedName>
        <fullName evidence="4">Uncharacterized protein</fullName>
    </submittedName>
</protein>
<sequence>MSPSAGREPRTAAAALLTAATDRLAPLEHRYQLAAWDLHTRESPEHQAAFEEAGIAYETALADPELHGAAEEAEAAADDPVTRRSAEVLRLATAGKRRPPDLIERTVRLESELTRIYGEHRAVVDGRRLSANDVDEVLGSSTDVAERRAVWEASKTVGAQVDAPLRELVRLRNEAARALGHRDHYAMSLALDEIDETWLFELLDRLDAGLADAWSAEKAAIDATRRERLGLPSDEPVQAWHLVDPFGQEPPSPADDPLRDVEATIDIEGVAR</sequence>
<dbReference type="InterPro" id="IPR001548">
    <property type="entry name" value="Peptidase_M2"/>
</dbReference>
<keyword evidence="1" id="KW-0732">Signal</keyword>
<organism evidence="4">
    <name type="scientific">uncultured Thermoleophilia bacterium</name>
    <dbReference type="NCBI Taxonomy" id="1497501"/>
    <lineage>
        <taxon>Bacteria</taxon>
        <taxon>Bacillati</taxon>
        <taxon>Actinomycetota</taxon>
        <taxon>Thermoleophilia</taxon>
        <taxon>environmental samples</taxon>
    </lineage>
</organism>
<evidence type="ECO:0000256" key="1">
    <source>
        <dbReference type="ARBA" id="ARBA00022729"/>
    </source>
</evidence>
<accession>A0A6J4TUA1</accession>
<dbReference type="InterPro" id="IPR024077">
    <property type="entry name" value="Neurolysin/TOP_dom2"/>
</dbReference>
<dbReference type="GO" id="GO:0008237">
    <property type="term" value="F:metallopeptidase activity"/>
    <property type="evidence" value="ECO:0007669"/>
    <property type="project" value="InterPro"/>
</dbReference>